<proteinExistence type="predicted"/>
<protein>
    <submittedName>
        <fullName evidence="1">Uncharacterized protein</fullName>
    </submittedName>
</protein>
<reference evidence="1 2" key="1">
    <citation type="journal article" date="2019" name="Nat. Ecol. Evol.">
        <title>Megaphylogeny resolves global patterns of mushroom evolution.</title>
        <authorList>
            <person name="Varga T."/>
            <person name="Krizsan K."/>
            <person name="Foldi C."/>
            <person name="Dima B."/>
            <person name="Sanchez-Garcia M."/>
            <person name="Sanchez-Ramirez S."/>
            <person name="Szollosi G.J."/>
            <person name="Szarkandi J.G."/>
            <person name="Papp V."/>
            <person name="Albert L."/>
            <person name="Andreopoulos W."/>
            <person name="Angelini C."/>
            <person name="Antonin V."/>
            <person name="Barry K.W."/>
            <person name="Bougher N.L."/>
            <person name="Buchanan P."/>
            <person name="Buyck B."/>
            <person name="Bense V."/>
            <person name="Catcheside P."/>
            <person name="Chovatia M."/>
            <person name="Cooper J."/>
            <person name="Damon W."/>
            <person name="Desjardin D."/>
            <person name="Finy P."/>
            <person name="Geml J."/>
            <person name="Haridas S."/>
            <person name="Hughes K."/>
            <person name="Justo A."/>
            <person name="Karasinski D."/>
            <person name="Kautmanova I."/>
            <person name="Kiss B."/>
            <person name="Kocsube S."/>
            <person name="Kotiranta H."/>
            <person name="LaButti K.M."/>
            <person name="Lechner B.E."/>
            <person name="Liimatainen K."/>
            <person name="Lipzen A."/>
            <person name="Lukacs Z."/>
            <person name="Mihaltcheva S."/>
            <person name="Morgado L.N."/>
            <person name="Niskanen T."/>
            <person name="Noordeloos M.E."/>
            <person name="Ohm R.A."/>
            <person name="Ortiz-Santana B."/>
            <person name="Ovrebo C."/>
            <person name="Racz N."/>
            <person name="Riley R."/>
            <person name="Savchenko A."/>
            <person name="Shiryaev A."/>
            <person name="Soop K."/>
            <person name="Spirin V."/>
            <person name="Szebenyi C."/>
            <person name="Tomsovsky M."/>
            <person name="Tulloss R.E."/>
            <person name="Uehling J."/>
            <person name="Grigoriev I.V."/>
            <person name="Vagvolgyi C."/>
            <person name="Papp T."/>
            <person name="Martin F.M."/>
            <person name="Miettinen O."/>
            <person name="Hibbett D.S."/>
            <person name="Nagy L.G."/>
        </authorList>
    </citation>
    <scope>NUCLEOTIDE SEQUENCE [LARGE SCALE GENOMIC DNA]</scope>
    <source>
        <strain evidence="1 2">NL-1719</strain>
    </source>
</reference>
<keyword evidence="2" id="KW-1185">Reference proteome</keyword>
<evidence type="ECO:0000313" key="2">
    <source>
        <dbReference type="Proteomes" id="UP000308600"/>
    </source>
</evidence>
<accession>A0ACD3BCW6</accession>
<gene>
    <name evidence="1" type="ORF">BDN72DRAFT_757762</name>
</gene>
<dbReference type="EMBL" id="ML208263">
    <property type="protein sequence ID" value="TFK75437.1"/>
    <property type="molecule type" value="Genomic_DNA"/>
</dbReference>
<name>A0ACD3BCW6_9AGAR</name>
<sequence>MGSSNGHIPSISGSNPGLLDPTQPSRLLRVPGSTLSFAHFDPRTATAPKAEDITKLSIHEELYRPKRIVLETTPTGGCSWRFVPNARRDDGVPDEGDWPRQIELCGEIMSCSQEQWDIYKLDPLYKCYVRAPPALTTITRIPISTPAPPTPSKRRVASPTPDRIRPRKKVRTEYGNANDSDFSDDDDIEEMAVDSDALPTPPNSQGDSGQPRETPIYTSGSGGAKRTRRMSPSAAQKDLQKKRTKQTQEKHKKRMERLEEWRKEKMTHFMKEIYEDAQLHGNGYAPRTSSGNRVPPSSEEFDEQAHQAALEESRRKIAELESDRPLWEEKAKRRKLQEQEQLRREAELKAAAERQSRMQREREREEALRTQQENERRERERRARQQRWTIGPWTTQRALERYRVLSESFDNTKFGVEEPLSADLVPWPVLQSPARFSIEDVDWTAVEKFFETVKPHMRAQDFKVFVEKSHRRFHPDRWRSRSLLKSVMDEAERGCMEVGKLLWLSGCNCVQTMRGCPRPKASLLGLCATETVQQWPQQAQQSHDTQSSFREGSGAGPSTTSAHPSTSPRISQSGRSTPGRVWSPQPAIAEHPDDNAILTTTPRPTTASADTQGRVPLRQHNRSLYSRTMAFFGYGRGASRARRSLVALLWNIAWGFVQIVVISTLLGLSGSQFKSPTTPGLTEWQACNRPLGVWASLWVVRVAFASGLTYWGYLRDRQTCNNSVSSEPRPSGSFPTSPRRTSTQSGTPNGVGFAINTDNEGGTNPEQPTTPLPHTVLYSRLTVLSSLMTLSWFLTAHILEYTSVHTCRFAAPHLWWLIFGILCIMYLMVLEVLLLGFVVFIIAPILFLIWNIFLICFGRHPLQNPTMIKPEIGKLSKTIVDKIPLVMYIPPPPESLATIKIASPPVAYSYPPKPTPSPPKRRFRFIRIRRKSPKNGTGNSGDEKNAGQKDPPSPETWEDHWEHAGYPFVILEGNRAACAICLMDFEEPKRIISDPLPSTTTGATSDSVTSDPKSPTDPSSSTPQTIPVEQITEEDREELKLTDAGEGAQPLRLLACGHVFHKTCLDPWLTDVSGRCPVCQRAVEIPEPPKKSRQRNLRQT</sequence>
<organism evidence="1 2">
    <name type="scientific">Pluteus cervinus</name>
    <dbReference type="NCBI Taxonomy" id="181527"/>
    <lineage>
        <taxon>Eukaryota</taxon>
        <taxon>Fungi</taxon>
        <taxon>Dikarya</taxon>
        <taxon>Basidiomycota</taxon>
        <taxon>Agaricomycotina</taxon>
        <taxon>Agaricomycetes</taxon>
        <taxon>Agaricomycetidae</taxon>
        <taxon>Agaricales</taxon>
        <taxon>Pluteineae</taxon>
        <taxon>Pluteaceae</taxon>
        <taxon>Pluteus</taxon>
    </lineage>
</organism>
<dbReference type="Proteomes" id="UP000308600">
    <property type="component" value="Unassembled WGS sequence"/>
</dbReference>
<evidence type="ECO:0000313" key="1">
    <source>
        <dbReference type="EMBL" id="TFK75437.1"/>
    </source>
</evidence>